<comment type="pathway">
    <text evidence="2 7">Isoprenoid biosynthesis; isopentenyl diphosphate biosynthesis via DXP pathway; isopentenyl diphosphate from 1-deoxy-D-xylulose 5-phosphate: step 2/6.</text>
</comment>
<dbReference type="EC" id="2.7.7.60" evidence="7"/>
<dbReference type="HAMAP" id="MF_00108">
    <property type="entry name" value="IspD"/>
    <property type="match status" value="1"/>
</dbReference>
<dbReference type="CDD" id="cd02516">
    <property type="entry name" value="CDP-ME_synthetase"/>
    <property type="match status" value="1"/>
</dbReference>
<dbReference type="GO" id="GO:0050518">
    <property type="term" value="F:2-C-methyl-D-erythritol 4-phosphate cytidylyltransferase activity"/>
    <property type="evidence" value="ECO:0007669"/>
    <property type="project" value="UniProtKB-EC"/>
</dbReference>
<evidence type="ECO:0000256" key="3">
    <source>
        <dbReference type="ARBA" id="ARBA00009789"/>
    </source>
</evidence>
<protein>
    <recommendedName>
        <fullName evidence="7">2-C-methyl-D-erythritol 4-phosphate cytidylyltransferase</fullName>
        <ecNumber evidence="7">2.7.7.60</ecNumber>
    </recommendedName>
    <alternativeName>
        <fullName evidence="7">4-diphosphocytidyl-2C-methyl-D-erythritol synthase</fullName>
    </alternativeName>
    <alternativeName>
        <fullName evidence="7">MEP cytidylyltransferase</fullName>
        <shortName evidence="7">MCT</shortName>
    </alternativeName>
</protein>
<dbReference type="InterPro" id="IPR018294">
    <property type="entry name" value="ISPD_synthase_CS"/>
</dbReference>
<dbReference type="PANTHER" id="PTHR32125">
    <property type="entry name" value="2-C-METHYL-D-ERYTHRITOL 4-PHOSPHATE CYTIDYLYLTRANSFERASE, CHLOROPLASTIC"/>
    <property type="match status" value="1"/>
</dbReference>
<evidence type="ECO:0000256" key="7">
    <source>
        <dbReference type="HAMAP-Rule" id="MF_00108"/>
    </source>
</evidence>
<comment type="function">
    <text evidence="7">Catalyzes the formation of 4-diphosphocytidyl-2-C-methyl-D-erythritol from CTP and 2-C-methyl-D-erythritol 4-phosphate (MEP).</text>
</comment>
<dbReference type="NCBIfam" id="TIGR00453">
    <property type="entry name" value="ispD"/>
    <property type="match status" value="1"/>
</dbReference>
<dbReference type="PANTHER" id="PTHR32125:SF4">
    <property type="entry name" value="2-C-METHYL-D-ERYTHRITOL 4-PHOSPHATE CYTIDYLYLTRANSFERASE, CHLOROPLASTIC"/>
    <property type="match status" value="1"/>
</dbReference>
<dbReference type="InterPro" id="IPR001228">
    <property type="entry name" value="IspD"/>
</dbReference>
<evidence type="ECO:0000313" key="8">
    <source>
        <dbReference type="EMBL" id="MFC3115215.1"/>
    </source>
</evidence>
<evidence type="ECO:0000256" key="5">
    <source>
        <dbReference type="ARBA" id="ARBA00022695"/>
    </source>
</evidence>
<dbReference type="EMBL" id="JBHRTF010000003">
    <property type="protein sequence ID" value="MFC3115215.1"/>
    <property type="molecule type" value="Genomic_DNA"/>
</dbReference>
<dbReference type="InterPro" id="IPR029044">
    <property type="entry name" value="Nucleotide-diphossugar_trans"/>
</dbReference>
<comment type="similarity">
    <text evidence="3 7">Belongs to the IspD/TarI cytidylyltransferase family. IspD subfamily.</text>
</comment>
<evidence type="ECO:0000313" key="9">
    <source>
        <dbReference type="Proteomes" id="UP001595555"/>
    </source>
</evidence>
<dbReference type="Pfam" id="PF01128">
    <property type="entry name" value="IspD"/>
    <property type="match status" value="1"/>
</dbReference>
<dbReference type="SUPFAM" id="SSF53448">
    <property type="entry name" value="Nucleotide-diphospho-sugar transferases"/>
    <property type="match status" value="1"/>
</dbReference>
<name>A0ABV7FCC1_9GAMM</name>
<feature type="site" description="Transition state stabilizer" evidence="7">
    <location>
        <position position="30"/>
    </location>
</feature>
<dbReference type="InterPro" id="IPR050088">
    <property type="entry name" value="IspD/TarI_cytidylyltransf_bact"/>
</dbReference>
<proteinExistence type="inferred from homology"/>
<organism evidence="8 9">
    <name type="scientific">Cellvibrio fontiphilus</name>
    <dbReference type="NCBI Taxonomy" id="1815559"/>
    <lineage>
        <taxon>Bacteria</taxon>
        <taxon>Pseudomonadati</taxon>
        <taxon>Pseudomonadota</taxon>
        <taxon>Gammaproteobacteria</taxon>
        <taxon>Cellvibrionales</taxon>
        <taxon>Cellvibrionaceae</taxon>
        <taxon>Cellvibrio</taxon>
    </lineage>
</organism>
<dbReference type="RefSeq" id="WP_378117310.1">
    <property type="nucleotide sequence ID" value="NZ_JBHRTF010000003.1"/>
</dbReference>
<gene>
    <name evidence="7 8" type="primary">ispD</name>
    <name evidence="8" type="ORF">ACFODX_06575</name>
</gene>
<keyword evidence="9" id="KW-1185">Reference proteome</keyword>
<sequence>MTVSIQQSPAYWVVVPAAGVGARMGAKLPKQYLTLLNKTVIEHTLTQLLSVPSIAGIYVAIGAEDDCWCQLPIASHAAIHRVDGAAERAGSVLNALVVLSEIAKSDDWVLVHDAARPCIRRRDIEKLIQQVSDHSVGGILGVPVSDTLKNVNDDIIVSTTDRRKLWHAQTPQLFRLALLRDCLQRALIEGKNITDEASALEVYGYQPLMVKGSSTNLKITYPEDLAIATFLLQQEIAK</sequence>
<evidence type="ECO:0000256" key="4">
    <source>
        <dbReference type="ARBA" id="ARBA00022679"/>
    </source>
</evidence>
<dbReference type="PROSITE" id="PS01295">
    <property type="entry name" value="ISPD"/>
    <property type="match status" value="1"/>
</dbReference>
<keyword evidence="5 7" id="KW-0548">Nucleotidyltransferase</keyword>
<evidence type="ECO:0000256" key="6">
    <source>
        <dbReference type="ARBA" id="ARBA00023229"/>
    </source>
</evidence>
<evidence type="ECO:0000256" key="2">
    <source>
        <dbReference type="ARBA" id="ARBA00004787"/>
    </source>
</evidence>
<dbReference type="InterPro" id="IPR034683">
    <property type="entry name" value="IspD/TarI"/>
</dbReference>
<comment type="caution">
    <text evidence="8">The sequence shown here is derived from an EMBL/GenBank/DDBJ whole genome shotgun (WGS) entry which is preliminary data.</text>
</comment>
<keyword evidence="6 7" id="KW-0414">Isoprene biosynthesis</keyword>
<feature type="site" description="Positions MEP for the nucleophilic attack" evidence="7">
    <location>
        <position position="218"/>
    </location>
</feature>
<accession>A0ABV7FCC1</accession>
<dbReference type="Gene3D" id="3.90.550.10">
    <property type="entry name" value="Spore Coat Polysaccharide Biosynthesis Protein SpsA, Chain A"/>
    <property type="match status" value="1"/>
</dbReference>
<comment type="catalytic activity">
    <reaction evidence="1 7">
        <text>2-C-methyl-D-erythritol 4-phosphate + CTP + H(+) = 4-CDP-2-C-methyl-D-erythritol + diphosphate</text>
        <dbReference type="Rhea" id="RHEA:13429"/>
        <dbReference type="ChEBI" id="CHEBI:15378"/>
        <dbReference type="ChEBI" id="CHEBI:33019"/>
        <dbReference type="ChEBI" id="CHEBI:37563"/>
        <dbReference type="ChEBI" id="CHEBI:57823"/>
        <dbReference type="ChEBI" id="CHEBI:58262"/>
        <dbReference type="EC" id="2.7.7.60"/>
    </reaction>
</comment>
<keyword evidence="4 7" id="KW-0808">Transferase</keyword>
<feature type="site" description="Positions MEP for the nucleophilic attack" evidence="7">
    <location>
        <position position="162"/>
    </location>
</feature>
<evidence type="ECO:0000256" key="1">
    <source>
        <dbReference type="ARBA" id="ARBA00001282"/>
    </source>
</evidence>
<reference evidence="9" key="1">
    <citation type="journal article" date="2019" name="Int. J. Syst. Evol. Microbiol.">
        <title>The Global Catalogue of Microorganisms (GCM) 10K type strain sequencing project: providing services to taxonomists for standard genome sequencing and annotation.</title>
        <authorList>
            <consortium name="The Broad Institute Genomics Platform"/>
            <consortium name="The Broad Institute Genome Sequencing Center for Infectious Disease"/>
            <person name="Wu L."/>
            <person name="Ma J."/>
        </authorList>
    </citation>
    <scope>NUCLEOTIDE SEQUENCE [LARGE SCALE GENOMIC DNA]</scope>
    <source>
        <strain evidence="9">KCTC 52237</strain>
    </source>
</reference>
<dbReference type="Proteomes" id="UP001595555">
    <property type="component" value="Unassembled WGS sequence"/>
</dbReference>
<feature type="site" description="Transition state stabilizer" evidence="7">
    <location>
        <position position="23"/>
    </location>
</feature>